<organism evidence="1 2">
    <name type="scientific">Irpex rosettiformis</name>
    <dbReference type="NCBI Taxonomy" id="378272"/>
    <lineage>
        <taxon>Eukaryota</taxon>
        <taxon>Fungi</taxon>
        <taxon>Dikarya</taxon>
        <taxon>Basidiomycota</taxon>
        <taxon>Agaricomycotina</taxon>
        <taxon>Agaricomycetes</taxon>
        <taxon>Polyporales</taxon>
        <taxon>Irpicaceae</taxon>
        <taxon>Irpex</taxon>
    </lineage>
</organism>
<proteinExistence type="predicted"/>
<gene>
    <name evidence="1" type="ORF">BDY19DRAFT_889464</name>
</gene>
<name>A0ACB8U5M8_9APHY</name>
<reference evidence="1" key="1">
    <citation type="journal article" date="2021" name="Environ. Microbiol.">
        <title>Gene family expansions and transcriptome signatures uncover fungal adaptations to wood decay.</title>
        <authorList>
            <person name="Hage H."/>
            <person name="Miyauchi S."/>
            <person name="Viragh M."/>
            <person name="Drula E."/>
            <person name="Min B."/>
            <person name="Chaduli D."/>
            <person name="Navarro D."/>
            <person name="Favel A."/>
            <person name="Norest M."/>
            <person name="Lesage-Meessen L."/>
            <person name="Balint B."/>
            <person name="Merenyi Z."/>
            <person name="de Eugenio L."/>
            <person name="Morin E."/>
            <person name="Martinez A.T."/>
            <person name="Baldrian P."/>
            <person name="Stursova M."/>
            <person name="Martinez M.J."/>
            <person name="Novotny C."/>
            <person name="Magnuson J.K."/>
            <person name="Spatafora J.W."/>
            <person name="Maurice S."/>
            <person name="Pangilinan J."/>
            <person name="Andreopoulos W."/>
            <person name="LaButti K."/>
            <person name="Hundley H."/>
            <person name="Na H."/>
            <person name="Kuo A."/>
            <person name="Barry K."/>
            <person name="Lipzen A."/>
            <person name="Henrissat B."/>
            <person name="Riley R."/>
            <person name="Ahrendt S."/>
            <person name="Nagy L.G."/>
            <person name="Grigoriev I.V."/>
            <person name="Martin F."/>
            <person name="Rosso M.N."/>
        </authorList>
    </citation>
    <scope>NUCLEOTIDE SEQUENCE</scope>
    <source>
        <strain evidence="1">CBS 384.51</strain>
    </source>
</reference>
<dbReference type="Proteomes" id="UP001055072">
    <property type="component" value="Unassembled WGS sequence"/>
</dbReference>
<sequence>LDELTKMFDAQGVRSLAETIEAVRATAREQVPYNTEEHLTDFCKNLAPEMLQLFQEIKEKAEEKSRLDRYVPLSLQLRDFEAQ</sequence>
<evidence type="ECO:0000313" key="1">
    <source>
        <dbReference type="EMBL" id="KAI0089653.1"/>
    </source>
</evidence>
<comment type="caution">
    <text evidence="1">The sequence shown here is derived from an EMBL/GenBank/DDBJ whole genome shotgun (WGS) entry which is preliminary data.</text>
</comment>
<accession>A0ACB8U5M8</accession>
<evidence type="ECO:0000313" key="2">
    <source>
        <dbReference type="Proteomes" id="UP001055072"/>
    </source>
</evidence>
<dbReference type="EMBL" id="MU274910">
    <property type="protein sequence ID" value="KAI0089653.1"/>
    <property type="molecule type" value="Genomic_DNA"/>
</dbReference>
<feature type="non-terminal residue" evidence="1">
    <location>
        <position position="1"/>
    </location>
</feature>
<protein>
    <submittedName>
        <fullName evidence="1">Uncharacterized protein</fullName>
    </submittedName>
</protein>
<keyword evidence="2" id="KW-1185">Reference proteome</keyword>